<protein>
    <recommendedName>
        <fullName evidence="1">RNase H type-1 domain-containing protein</fullName>
    </recommendedName>
</protein>
<dbReference type="InterPro" id="IPR002156">
    <property type="entry name" value="RNaseH_domain"/>
</dbReference>
<dbReference type="PANTHER" id="PTHR47723:SF22">
    <property type="entry name" value="RNASE H TYPE-1 DOMAIN-CONTAINING PROTEIN"/>
    <property type="match status" value="1"/>
</dbReference>
<organism evidence="2 3">
    <name type="scientific">Theobroma cacao</name>
    <name type="common">Cacao</name>
    <name type="synonym">Cocoa</name>
    <dbReference type="NCBI Taxonomy" id="3641"/>
    <lineage>
        <taxon>Eukaryota</taxon>
        <taxon>Viridiplantae</taxon>
        <taxon>Streptophyta</taxon>
        <taxon>Embryophyta</taxon>
        <taxon>Tracheophyta</taxon>
        <taxon>Spermatophyta</taxon>
        <taxon>Magnoliopsida</taxon>
        <taxon>eudicotyledons</taxon>
        <taxon>Gunneridae</taxon>
        <taxon>Pentapetalae</taxon>
        <taxon>rosids</taxon>
        <taxon>malvids</taxon>
        <taxon>Malvales</taxon>
        <taxon>Malvaceae</taxon>
        <taxon>Byttnerioideae</taxon>
        <taxon>Theobroma</taxon>
    </lineage>
</organism>
<evidence type="ECO:0000259" key="1">
    <source>
        <dbReference type="PROSITE" id="PS50879"/>
    </source>
</evidence>
<dbReference type="GO" id="GO:0004523">
    <property type="term" value="F:RNA-DNA hybrid ribonuclease activity"/>
    <property type="evidence" value="ECO:0007669"/>
    <property type="project" value="InterPro"/>
</dbReference>
<keyword evidence="3" id="KW-1185">Reference proteome</keyword>
<reference evidence="2 3" key="1">
    <citation type="journal article" date="2013" name="Genome Biol.">
        <title>The genome sequence of the most widely cultivated cacao type and its use to identify candidate genes regulating pod color.</title>
        <authorList>
            <person name="Motamayor J.C."/>
            <person name="Mockaitis K."/>
            <person name="Schmutz J."/>
            <person name="Haiminen N."/>
            <person name="Iii D.L."/>
            <person name="Cornejo O."/>
            <person name="Findley S.D."/>
            <person name="Zheng P."/>
            <person name="Utro F."/>
            <person name="Royaert S."/>
            <person name="Saski C."/>
            <person name="Jenkins J."/>
            <person name="Podicheti R."/>
            <person name="Zhao M."/>
            <person name="Scheffler B.E."/>
            <person name="Stack J.C."/>
            <person name="Feltus F.A."/>
            <person name="Mustiga G.M."/>
            <person name="Amores F."/>
            <person name="Phillips W."/>
            <person name="Marelli J.P."/>
            <person name="May G.D."/>
            <person name="Shapiro H."/>
            <person name="Ma J."/>
            <person name="Bustamante C.D."/>
            <person name="Schnell R.J."/>
            <person name="Main D."/>
            <person name="Gilbert D."/>
            <person name="Parida L."/>
            <person name="Kuhn D.N."/>
        </authorList>
    </citation>
    <scope>NUCLEOTIDE SEQUENCE [LARGE SCALE GENOMIC DNA]</scope>
    <source>
        <strain evidence="3">cv. Matina 1-6</strain>
    </source>
</reference>
<dbReference type="SUPFAM" id="SSF53098">
    <property type="entry name" value="Ribonuclease H-like"/>
    <property type="match status" value="1"/>
</dbReference>
<dbReference type="InterPro" id="IPR036397">
    <property type="entry name" value="RNaseH_sf"/>
</dbReference>
<dbReference type="Gramene" id="EOY17318">
    <property type="protein sequence ID" value="EOY17318"/>
    <property type="gene ID" value="TCM_036481"/>
</dbReference>
<evidence type="ECO:0000313" key="2">
    <source>
        <dbReference type="EMBL" id="EOY17318.1"/>
    </source>
</evidence>
<dbReference type="Pfam" id="PF13456">
    <property type="entry name" value="RVT_3"/>
    <property type="match status" value="1"/>
</dbReference>
<name>A0A061FK91_THECC</name>
<proteinExistence type="predicted"/>
<dbReference type="InterPro" id="IPR053151">
    <property type="entry name" value="RNase_H-like"/>
</dbReference>
<gene>
    <name evidence="2" type="ORF">TCM_036481</name>
</gene>
<dbReference type="InParanoid" id="A0A061FK91"/>
<dbReference type="Gene3D" id="3.30.420.10">
    <property type="entry name" value="Ribonuclease H-like superfamily/Ribonuclease H"/>
    <property type="match status" value="1"/>
</dbReference>
<dbReference type="PANTHER" id="PTHR47723">
    <property type="entry name" value="OS05G0353850 PROTEIN"/>
    <property type="match status" value="1"/>
</dbReference>
<dbReference type="AlphaFoldDB" id="A0A061FK91"/>
<dbReference type="CDD" id="cd06222">
    <property type="entry name" value="RNase_H_like"/>
    <property type="match status" value="1"/>
</dbReference>
<dbReference type="InterPro" id="IPR012337">
    <property type="entry name" value="RNaseH-like_sf"/>
</dbReference>
<feature type="domain" description="RNase H type-1" evidence="1">
    <location>
        <begin position="1"/>
        <end position="130"/>
    </location>
</feature>
<dbReference type="HOGENOM" id="CLU_000680_21_3_1"/>
<sequence>MKFNIDGLAKGCLGPTGIGGIIRNESGEVKINFSKPIGMDDSSQVEIMAVKEVILIFFTSKWKESHLLIIESDASNVVNWVNNGSQVPWRLRKWVILIKRIKEQLGPWEIKHVPRETNQEANTLAKNAMSLGQSTFCVF</sequence>
<dbReference type="GO" id="GO:0003676">
    <property type="term" value="F:nucleic acid binding"/>
    <property type="evidence" value="ECO:0007669"/>
    <property type="project" value="InterPro"/>
</dbReference>
<dbReference type="PROSITE" id="PS50879">
    <property type="entry name" value="RNASE_H_1"/>
    <property type="match status" value="1"/>
</dbReference>
<accession>A0A061FK91</accession>
<dbReference type="OMA" id="HIAEIQF"/>
<evidence type="ECO:0000313" key="3">
    <source>
        <dbReference type="Proteomes" id="UP000026915"/>
    </source>
</evidence>
<dbReference type="EMBL" id="CM001886">
    <property type="protein sequence ID" value="EOY17318.1"/>
    <property type="molecule type" value="Genomic_DNA"/>
</dbReference>
<dbReference type="Proteomes" id="UP000026915">
    <property type="component" value="Chromosome 8"/>
</dbReference>
<dbReference type="InterPro" id="IPR044730">
    <property type="entry name" value="RNase_H-like_dom_plant"/>
</dbReference>